<feature type="coiled-coil region" evidence="1">
    <location>
        <begin position="9"/>
        <end position="57"/>
    </location>
</feature>
<proteinExistence type="predicted"/>
<feature type="coiled-coil region" evidence="1">
    <location>
        <begin position="112"/>
        <end position="191"/>
    </location>
</feature>
<gene>
    <name evidence="2" type="ORF">AMORRO_LOCUS2958</name>
</gene>
<comment type="caution">
    <text evidence="2">The sequence shown here is derived from an EMBL/GenBank/DDBJ whole genome shotgun (WGS) entry which is preliminary data.</text>
</comment>
<evidence type="ECO:0000256" key="1">
    <source>
        <dbReference type="SAM" id="Coils"/>
    </source>
</evidence>
<dbReference type="EMBL" id="CAJVPV010001359">
    <property type="protein sequence ID" value="CAG8494823.1"/>
    <property type="molecule type" value="Genomic_DNA"/>
</dbReference>
<keyword evidence="3" id="KW-1185">Reference proteome</keyword>
<accession>A0A9N8WS91</accession>
<feature type="non-terminal residue" evidence="2">
    <location>
        <position position="1"/>
    </location>
</feature>
<reference evidence="2" key="1">
    <citation type="submission" date="2021-06" db="EMBL/GenBank/DDBJ databases">
        <authorList>
            <person name="Kallberg Y."/>
            <person name="Tangrot J."/>
            <person name="Rosling A."/>
        </authorList>
    </citation>
    <scope>NUCLEOTIDE SEQUENCE</scope>
    <source>
        <strain evidence="2">CL551</strain>
    </source>
</reference>
<keyword evidence="1" id="KW-0175">Coiled coil</keyword>
<dbReference type="AlphaFoldDB" id="A0A9N8WS91"/>
<organism evidence="2 3">
    <name type="scientific">Acaulospora morrowiae</name>
    <dbReference type="NCBI Taxonomy" id="94023"/>
    <lineage>
        <taxon>Eukaryota</taxon>
        <taxon>Fungi</taxon>
        <taxon>Fungi incertae sedis</taxon>
        <taxon>Mucoromycota</taxon>
        <taxon>Glomeromycotina</taxon>
        <taxon>Glomeromycetes</taxon>
        <taxon>Diversisporales</taxon>
        <taxon>Acaulosporaceae</taxon>
        <taxon>Acaulospora</taxon>
    </lineage>
</organism>
<evidence type="ECO:0000313" key="2">
    <source>
        <dbReference type="EMBL" id="CAG8494823.1"/>
    </source>
</evidence>
<name>A0A9N8WS91_9GLOM</name>
<dbReference type="Proteomes" id="UP000789342">
    <property type="component" value="Unassembled WGS sequence"/>
</dbReference>
<protein>
    <submittedName>
        <fullName evidence="2">6533_t:CDS:1</fullName>
    </submittedName>
</protein>
<evidence type="ECO:0000313" key="3">
    <source>
        <dbReference type="Proteomes" id="UP000789342"/>
    </source>
</evidence>
<sequence>IHSATQMEFESLRNNVKFLSNTNSTLQLEIRKLGLDNESKDRAIDFLEEKVRSLEKINASVGRMINVGEPENLKNQVKFSQASGILSEKNSSKYLEISSLNQKLISLDNSTLNNETLSIKDYENQIRDLRNHIEQLITQNNILASANSKLIQNNETKDELYQRIRYLENELAGVRKEKESLDRQVVALTMELDKTLVDSSVDENLGVKKKLKIRHD</sequence>